<dbReference type="GO" id="GO:0031119">
    <property type="term" value="P:tRNA pseudouridine synthesis"/>
    <property type="evidence" value="ECO:0007669"/>
    <property type="project" value="TreeGrafter"/>
</dbReference>
<proteinExistence type="inferred from homology"/>
<dbReference type="KEGG" id="dhe:111597000"/>
<dbReference type="NCBIfam" id="TIGR00071">
    <property type="entry name" value="hisT_truA"/>
    <property type="match status" value="1"/>
</dbReference>
<evidence type="ECO:0000313" key="6">
    <source>
        <dbReference type="RefSeq" id="XP_023167269.2"/>
    </source>
</evidence>
<dbReference type="Pfam" id="PF01416">
    <property type="entry name" value="PseudoU_synth_1"/>
    <property type="match status" value="1"/>
</dbReference>
<dbReference type="Gene3D" id="3.30.70.660">
    <property type="entry name" value="Pseudouridine synthase I, catalytic domain, C-terminal subdomain"/>
    <property type="match status" value="1"/>
</dbReference>
<dbReference type="OrthoDB" id="25767at2759"/>
<evidence type="ECO:0000256" key="2">
    <source>
        <dbReference type="ARBA" id="ARBA00022694"/>
    </source>
</evidence>
<keyword evidence="3" id="KW-0413">Isomerase</keyword>
<feature type="domain" description="Pseudouridine synthase I TruA alpha/beta" evidence="4">
    <location>
        <begin position="252"/>
        <end position="369"/>
    </location>
</feature>
<dbReference type="GO" id="GO:0009982">
    <property type="term" value="F:pseudouridine synthase activity"/>
    <property type="evidence" value="ECO:0007669"/>
    <property type="project" value="InterPro"/>
</dbReference>
<dbReference type="InterPro" id="IPR020103">
    <property type="entry name" value="PsdUridine_synth_cat_dom_sf"/>
</dbReference>
<protein>
    <submittedName>
        <fullName evidence="6">tRNA pseudouridine(38/39) synthase</fullName>
    </submittedName>
</protein>
<dbReference type="AlphaFoldDB" id="A0A6J1LTV6"/>
<dbReference type="GO" id="GO:0005634">
    <property type="term" value="C:nucleus"/>
    <property type="evidence" value="ECO:0007669"/>
    <property type="project" value="TreeGrafter"/>
</dbReference>
<dbReference type="InterPro" id="IPR041707">
    <property type="entry name" value="Pus3-like"/>
</dbReference>
<dbReference type="CDD" id="cd02569">
    <property type="entry name" value="PseudoU_synth_ScPus3"/>
    <property type="match status" value="1"/>
</dbReference>
<dbReference type="GeneID" id="111597000"/>
<gene>
    <name evidence="6" type="primary">LOC111597000</name>
</gene>
<dbReference type="GO" id="GO:1990481">
    <property type="term" value="P:mRNA pseudouridine synthesis"/>
    <property type="evidence" value="ECO:0007669"/>
    <property type="project" value="TreeGrafter"/>
</dbReference>
<comment type="similarity">
    <text evidence="1">Belongs to the tRNA pseudouridine synthase TruA family.</text>
</comment>
<dbReference type="GO" id="GO:0003723">
    <property type="term" value="F:RNA binding"/>
    <property type="evidence" value="ECO:0007669"/>
    <property type="project" value="InterPro"/>
</dbReference>
<dbReference type="FunFam" id="3.30.70.580:FF:000007">
    <property type="entry name" value="tRNA pseudouridine synthase"/>
    <property type="match status" value="1"/>
</dbReference>
<dbReference type="Proteomes" id="UP000504633">
    <property type="component" value="Unplaced"/>
</dbReference>
<dbReference type="PANTHER" id="PTHR11142:SF5">
    <property type="entry name" value="TRNA PSEUDOURIDINE(38_39) SYNTHASE"/>
    <property type="match status" value="1"/>
</dbReference>
<dbReference type="GO" id="GO:0005737">
    <property type="term" value="C:cytoplasm"/>
    <property type="evidence" value="ECO:0007669"/>
    <property type="project" value="TreeGrafter"/>
</dbReference>
<organism evidence="5 6">
    <name type="scientific">Drosophila hydei</name>
    <name type="common">Fruit fly</name>
    <dbReference type="NCBI Taxonomy" id="7224"/>
    <lineage>
        <taxon>Eukaryota</taxon>
        <taxon>Metazoa</taxon>
        <taxon>Ecdysozoa</taxon>
        <taxon>Arthropoda</taxon>
        <taxon>Hexapoda</taxon>
        <taxon>Insecta</taxon>
        <taxon>Pterygota</taxon>
        <taxon>Neoptera</taxon>
        <taxon>Endopterygota</taxon>
        <taxon>Diptera</taxon>
        <taxon>Brachycera</taxon>
        <taxon>Muscomorpha</taxon>
        <taxon>Ephydroidea</taxon>
        <taxon>Drosophilidae</taxon>
        <taxon>Drosophila</taxon>
    </lineage>
</organism>
<evidence type="ECO:0000259" key="4">
    <source>
        <dbReference type="Pfam" id="PF01416"/>
    </source>
</evidence>
<dbReference type="SUPFAM" id="SSF55120">
    <property type="entry name" value="Pseudouridine synthase"/>
    <property type="match status" value="1"/>
</dbReference>
<evidence type="ECO:0000256" key="1">
    <source>
        <dbReference type="ARBA" id="ARBA00009375"/>
    </source>
</evidence>
<dbReference type="InterPro" id="IPR001406">
    <property type="entry name" value="PsdUridine_synth_TruA"/>
</dbReference>
<dbReference type="InterPro" id="IPR020097">
    <property type="entry name" value="PsdUridine_synth_TruA_a/b_dom"/>
</dbReference>
<evidence type="ECO:0000313" key="5">
    <source>
        <dbReference type="Proteomes" id="UP000504633"/>
    </source>
</evidence>
<reference evidence="6" key="1">
    <citation type="submission" date="2025-08" db="UniProtKB">
        <authorList>
            <consortium name="RefSeq"/>
        </authorList>
    </citation>
    <scope>IDENTIFICATION</scope>
    <source>
        <strain evidence="6">15085-1641.00</strain>
        <tissue evidence="6">Whole body</tissue>
    </source>
</reference>
<dbReference type="RefSeq" id="XP_023167269.2">
    <property type="nucleotide sequence ID" value="XM_023311501.2"/>
</dbReference>
<dbReference type="OMA" id="DCKFPEM"/>
<accession>A0A6J1LTV6</accession>
<dbReference type="InterPro" id="IPR020094">
    <property type="entry name" value="TruA/RsuA/RluB/E/F_N"/>
</dbReference>
<dbReference type="PANTHER" id="PTHR11142">
    <property type="entry name" value="PSEUDOURIDYLATE SYNTHASE"/>
    <property type="match status" value="1"/>
</dbReference>
<sequence length="512" mass="59254">MLHLFICAMNKKIVINKRVKGQTREELDQLSKPELIDKIVQLEAYNFQLKNLLQKKLSESDKSNSEYAAILRGADGHEVQNTVDLETAKGVPKSKDKQRKFNWSSAHQRHVLMKVTYFGWDYQGFACQEDSADTIEGHLFRALERTCLIESRATSNYHRCGRTDKEVSAFCQVISINLRSKHSPEVQLEPESLSTEIDYCSLLNRVLPKNIQCVSWMPLRNPEYSARFDCISRTYRYYFPKGDLDIEAMQMACQLLVCHGDFRNFCKMDVHNGVTNYMRNLQHAEIKPCHNTDVQLEPDSGYVMYYLEIQANAFLWHQIRCIMAVLLLVGQKHEQPSVITKLLDVGNNPCKPQYTPAIGLPLNLFHCEFRLHSTRQSNPSTSAVEIPNLSQSAIVESERQSDLTNWIYSEENLQKLIENVQSEWTQFSVKCTMIHNVLVQLEALLERNFKTQKIHAQAMLLQDAAKPRQYQPLLQRKRCESLENRIDHFVKKQRLLVKSDTETETVESQSDC</sequence>
<dbReference type="InterPro" id="IPR020095">
    <property type="entry name" value="PsdUridine_synth_TruA_C"/>
</dbReference>
<keyword evidence="2" id="KW-0819">tRNA processing</keyword>
<evidence type="ECO:0000256" key="3">
    <source>
        <dbReference type="ARBA" id="ARBA00023235"/>
    </source>
</evidence>
<dbReference type="Gene3D" id="3.30.70.580">
    <property type="entry name" value="Pseudouridine synthase I, catalytic domain, N-terminal subdomain"/>
    <property type="match status" value="1"/>
</dbReference>
<keyword evidence="5" id="KW-1185">Reference proteome</keyword>
<name>A0A6J1LTV6_DROHY</name>